<dbReference type="Proteomes" id="UP000578112">
    <property type="component" value="Unassembled WGS sequence"/>
</dbReference>
<dbReference type="SUPFAM" id="SSF160104">
    <property type="entry name" value="Acetoacetate decarboxylase-like"/>
    <property type="match status" value="1"/>
</dbReference>
<sequence length="243" mass="27143">MRIEDVTPETMRPVRRPWLVQRWHDLAFLHWALPPEVVAPFLPRGTVPDTLDGVTYTGLIGFRMVRLGALRGPGIPYLGTFCETNVRLYSVDGQGRRAVVFLSLDAERLLPVLTARALLRLPYMWSRMRLEKDRDVVRYTSRRRWPAPRGAASSMTVRVGAALDRPSALEHFVTARWGLHTRAWGSTVHLPNEHPCWPLHRAELLDLDDDLLRAAGLPLPAGPPASVLYSPGVPVVFGAPAAA</sequence>
<proteinExistence type="predicted"/>
<evidence type="ECO:0000313" key="2">
    <source>
        <dbReference type="Proteomes" id="UP000578112"/>
    </source>
</evidence>
<dbReference type="EMBL" id="JACHNH010000001">
    <property type="protein sequence ID" value="MBB4762307.1"/>
    <property type="molecule type" value="Genomic_DNA"/>
</dbReference>
<accession>A0A7W7MQ28</accession>
<gene>
    <name evidence="1" type="ORF">BJ971_002863</name>
</gene>
<evidence type="ECO:0000313" key="1">
    <source>
        <dbReference type="EMBL" id="MBB4762307.1"/>
    </source>
</evidence>
<dbReference type="AlphaFoldDB" id="A0A7W7MQ28"/>
<comment type="caution">
    <text evidence="1">The sequence shown here is derived from an EMBL/GenBank/DDBJ whole genome shotgun (WGS) entry which is preliminary data.</text>
</comment>
<organism evidence="1 2">
    <name type="scientific">Actinoplanes digitatis</name>
    <dbReference type="NCBI Taxonomy" id="1868"/>
    <lineage>
        <taxon>Bacteria</taxon>
        <taxon>Bacillati</taxon>
        <taxon>Actinomycetota</taxon>
        <taxon>Actinomycetes</taxon>
        <taxon>Micromonosporales</taxon>
        <taxon>Micromonosporaceae</taxon>
        <taxon>Actinoplanes</taxon>
    </lineage>
</organism>
<reference evidence="1 2" key="1">
    <citation type="submission" date="2020-08" db="EMBL/GenBank/DDBJ databases">
        <title>Sequencing the genomes of 1000 actinobacteria strains.</title>
        <authorList>
            <person name="Klenk H.-P."/>
        </authorList>
    </citation>
    <scope>NUCLEOTIDE SEQUENCE [LARGE SCALE GENOMIC DNA]</scope>
    <source>
        <strain evidence="1 2">DSM 43149</strain>
    </source>
</reference>
<dbReference type="PANTHER" id="PTHR39186:SF1">
    <property type="entry name" value="DUF2071 DOMAIN-CONTAINING PROTEIN"/>
    <property type="match status" value="1"/>
</dbReference>
<dbReference type="RefSeq" id="WP_239087308.1">
    <property type="nucleotide sequence ID" value="NZ_BOMK01000012.1"/>
</dbReference>
<dbReference type="InterPro" id="IPR018644">
    <property type="entry name" value="DUF2071"/>
</dbReference>
<keyword evidence="2" id="KW-1185">Reference proteome</keyword>
<protein>
    <submittedName>
        <fullName evidence="1">Uncharacterized protein YqjF (DUF2071 family)</fullName>
    </submittedName>
</protein>
<dbReference type="InterPro" id="IPR023375">
    <property type="entry name" value="ADC_dom_sf"/>
</dbReference>
<dbReference type="PANTHER" id="PTHR39186">
    <property type="entry name" value="DUF2071 FAMILY PROTEIN"/>
    <property type="match status" value="1"/>
</dbReference>
<dbReference type="Pfam" id="PF09844">
    <property type="entry name" value="DUF2071"/>
    <property type="match status" value="1"/>
</dbReference>
<name>A0A7W7MQ28_9ACTN</name>